<dbReference type="EMBL" id="JAWQEG010002790">
    <property type="protein sequence ID" value="KAK3869705.1"/>
    <property type="molecule type" value="Genomic_DNA"/>
</dbReference>
<keyword evidence="3" id="KW-0677">Repeat</keyword>
<proteinExistence type="predicted"/>
<dbReference type="Proteomes" id="UP001286313">
    <property type="component" value="Unassembled WGS sequence"/>
</dbReference>
<keyword evidence="5" id="KW-0862">Zinc</keyword>
<dbReference type="InterPro" id="IPR036236">
    <property type="entry name" value="Znf_C2H2_sf"/>
</dbReference>
<reference evidence="10" key="1">
    <citation type="submission" date="2023-10" db="EMBL/GenBank/DDBJ databases">
        <title>Genome assemblies of two species of porcelain crab, Petrolisthes cinctipes and Petrolisthes manimaculis (Anomura: Porcellanidae).</title>
        <authorList>
            <person name="Angst P."/>
        </authorList>
    </citation>
    <scope>NUCLEOTIDE SEQUENCE</scope>
    <source>
        <strain evidence="10">PB745_01</strain>
        <tissue evidence="10">Gill</tissue>
    </source>
</reference>
<evidence type="ECO:0000256" key="3">
    <source>
        <dbReference type="ARBA" id="ARBA00022737"/>
    </source>
</evidence>
<feature type="domain" description="C2H2-type" evidence="9">
    <location>
        <begin position="154"/>
        <end position="181"/>
    </location>
</feature>
<accession>A0AAE1FA56</accession>
<dbReference type="GO" id="GO:0005634">
    <property type="term" value="C:nucleus"/>
    <property type="evidence" value="ECO:0007669"/>
    <property type="project" value="UniProtKB-SubCell"/>
</dbReference>
<feature type="compositionally biased region" description="Basic and acidic residues" evidence="8">
    <location>
        <begin position="26"/>
        <end position="42"/>
    </location>
</feature>
<dbReference type="SUPFAM" id="SSF57667">
    <property type="entry name" value="beta-beta-alpha zinc fingers"/>
    <property type="match status" value="2"/>
</dbReference>
<evidence type="ECO:0000256" key="2">
    <source>
        <dbReference type="ARBA" id="ARBA00022723"/>
    </source>
</evidence>
<evidence type="ECO:0000256" key="8">
    <source>
        <dbReference type="SAM" id="MobiDB-lite"/>
    </source>
</evidence>
<gene>
    <name evidence="10" type="ORF">Pcinc_024998</name>
</gene>
<evidence type="ECO:0000256" key="6">
    <source>
        <dbReference type="ARBA" id="ARBA00023242"/>
    </source>
</evidence>
<dbReference type="AlphaFoldDB" id="A0AAE1FA56"/>
<evidence type="ECO:0000256" key="7">
    <source>
        <dbReference type="PROSITE-ProRule" id="PRU00042"/>
    </source>
</evidence>
<name>A0AAE1FA56_PETCI</name>
<organism evidence="10 11">
    <name type="scientific">Petrolisthes cinctipes</name>
    <name type="common">Flat porcelain crab</name>
    <dbReference type="NCBI Taxonomy" id="88211"/>
    <lineage>
        <taxon>Eukaryota</taxon>
        <taxon>Metazoa</taxon>
        <taxon>Ecdysozoa</taxon>
        <taxon>Arthropoda</taxon>
        <taxon>Crustacea</taxon>
        <taxon>Multicrustacea</taxon>
        <taxon>Malacostraca</taxon>
        <taxon>Eumalacostraca</taxon>
        <taxon>Eucarida</taxon>
        <taxon>Decapoda</taxon>
        <taxon>Pleocyemata</taxon>
        <taxon>Anomura</taxon>
        <taxon>Galatheoidea</taxon>
        <taxon>Porcellanidae</taxon>
        <taxon>Petrolisthes</taxon>
    </lineage>
</organism>
<evidence type="ECO:0000259" key="9">
    <source>
        <dbReference type="PROSITE" id="PS50157"/>
    </source>
</evidence>
<dbReference type="PANTHER" id="PTHR24394:SF29">
    <property type="entry name" value="MYONEURIN"/>
    <property type="match status" value="1"/>
</dbReference>
<comment type="caution">
    <text evidence="10">The sequence shown here is derived from an EMBL/GenBank/DDBJ whole genome shotgun (WGS) entry which is preliminary data.</text>
</comment>
<evidence type="ECO:0000256" key="4">
    <source>
        <dbReference type="ARBA" id="ARBA00022771"/>
    </source>
</evidence>
<dbReference type="SMART" id="SM00355">
    <property type="entry name" value="ZnF_C2H2"/>
    <property type="match status" value="3"/>
</dbReference>
<dbReference type="PROSITE" id="PS00028">
    <property type="entry name" value="ZINC_FINGER_C2H2_1"/>
    <property type="match status" value="2"/>
</dbReference>
<dbReference type="GO" id="GO:0000981">
    <property type="term" value="F:DNA-binding transcription factor activity, RNA polymerase II-specific"/>
    <property type="evidence" value="ECO:0007669"/>
    <property type="project" value="TreeGrafter"/>
</dbReference>
<keyword evidence="2" id="KW-0479">Metal-binding</keyword>
<dbReference type="GO" id="GO:0008270">
    <property type="term" value="F:zinc ion binding"/>
    <property type="evidence" value="ECO:0007669"/>
    <property type="project" value="UniProtKB-KW"/>
</dbReference>
<feature type="region of interest" description="Disordered" evidence="8">
    <location>
        <begin position="1"/>
        <end position="45"/>
    </location>
</feature>
<evidence type="ECO:0000256" key="1">
    <source>
        <dbReference type="ARBA" id="ARBA00004123"/>
    </source>
</evidence>
<evidence type="ECO:0000313" key="11">
    <source>
        <dbReference type="Proteomes" id="UP001286313"/>
    </source>
</evidence>
<dbReference type="Pfam" id="PF00096">
    <property type="entry name" value="zf-C2H2"/>
    <property type="match status" value="2"/>
</dbReference>
<evidence type="ECO:0000256" key="5">
    <source>
        <dbReference type="ARBA" id="ARBA00022833"/>
    </source>
</evidence>
<dbReference type="PROSITE" id="PS50157">
    <property type="entry name" value="ZINC_FINGER_C2H2_2"/>
    <property type="match status" value="2"/>
</dbReference>
<dbReference type="InterPro" id="IPR013087">
    <property type="entry name" value="Znf_C2H2_type"/>
</dbReference>
<keyword evidence="11" id="KW-1185">Reference proteome</keyword>
<protein>
    <recommendedName>
        <fullName evidence="9">C2H2-type domain-containing protein</fullName>
    </recommendedName>
</protein>
<keyword evidence="4 7" id="KW-0863">Zinc-finger</keyword>
<dbReference type="Gene3D" id="3.30.160.60">
    <property type="entry name" value="Classic Zinc Finger"/>
    <property type="match status" value="4"/>
</dbReference>
<sequence length="348" mass="38605">MTPRLQMPGNIKSESSPVHTVPTPPARKESSRDTFAPTREKNPLPARSVHTVQHRIVFSRITFASTLEKSPLSVPSVLTALLKVAWGCVQGDVDPTALNTSIYQHQLGMHSLREAVGSSIVRGCVESTPLQEQQATHPIMDQQGMASVRERERFQCPDCSKCFPSRWKYERHRRIHTGEKPFACELCPYRASQKPSKGCVDKDVGSSEVDLHRGLHLQVTPDIHIADGSYTSRDGHPSSIRRLCKAEDPSMRSLAPLNLQMYSVSAPGQGHACFLCGKTFGLKHNLYRHLRTHTGERPHQCPHCVYRGTRRSHVLTHINRVHPGLATPDILTPAPEVILTSPPTSGPS</sequence>
<feature type="domain" description="C2H2-type" evidence="9">
    <location>
        <begin position="271"/>
        <end position="298"/>
    </location>
</feature>
<dbReference type="PANTHER" id="PTHR24394">
    <property type="entry name" value="ZINC FINGER PROTEIN"/>
    <property type="match status" value="1"/>
</dbReference>
<evidence type="ECO:0000313" key="10">
    <source>
        <dbReference type="EMBL" id="KAK3869705.1"/>
    </source>
</evidence>
<comment type="subcellular location">
    <subcellularLocation>
        <location evidence="1">Nucleus</location>
    </subcellularLocation>
</comment>
<keyword evidence="6" id="KW-0539">Nucleus</keyword>